<sequence>MSKQIHDSLTELVGNTPLVRLHGYEKKLGLKAHLLAKVEYFNPIGSIKDRIVLRIIEDAEREGKIKPGVTTLIEYTSGNTGIAVSAIGAMKGYDVTIYLQDGTSQERFDIMKAFGANVTRISNVPEIQEALKTTNGDFVAATNILKQHIRDRQAAGEDIFFVDQMLNPKNPQAHHDTTGLEIWEQTGGDLAAVVSAVGTGGTIRGISDYVKSKNPAVKVVAVEPAIEATALTGIHNFTEVPEERVPVTVRNTTGVYDEVLIATVNPSFEAARIVAKSDGVLVGNSSGAALWGATELAKRPEYEGKNIVVVFPDTGLRYLSTELFKG</sequence>
<dbReference type="PANTHER" id="PTHR10314">
    <property type="entry name" value="CYSTATHIONINE BETA-SYNTHASE"/>
    <property type="match status" value="1"/>
</dbReference>
<dbReference type="CDD" id="cd01561">
    <property type="entry name" value="CBS_like"/>
    <property type="match status" value="1"/>
</dbReference>
<dbReference type="SUPFAM" id="SSF53686">
    <property type="entry name" value="Tryptophan synthase beta subunit-like PLP-dependent enzymes"/>
    <property type="match status" value="1"/>
</dbReference>
<protein>
    <submittedName>
        <fullName evidence="4">Cysteine synthase A</fullName>
    </submittedName>
</protein>
<dbReference type="Gene3D" id="3.40.50.1100">
    <property type="match status" value="2"/>
</dbReference>
<dbReference type="EMBL" id="FORI01000001">
    <property type="protein sequence ID" value="SFI43845.1"/>
    <property type="molecule type" value="Genomic_DNA"/>
</dbReference>
<dbReference type="InterPro" id="IPR050214">
    <property type="entry name" value="Cys_Synth/Cystath_Beta-Synth"/>
</dbReference>
<keyword evidence="2" id="KW-0663">Pyridoxal phosphate</keyword>
<comment type="cofactor">
    <cofactor evidence="1">
        <name>pyridoxal 5'-phosphate</name>
        <dbReference type="ChEBI" id="CHEBI:597326"/>
    </cofactor>
</comment>
<dbReference type="InterPro" id="IPR036052">
    <property type="entry name" value="TrpB-like_PALP_sf"/>
</dbReference>
<keyword evidence="5" id="KW-1185">Reference proteome</keyword>
<evidence type="ECO:0000259" key="3">
    <source>
        <dbReference type="Pfam" id="PF00291"/>
    </source>
</evidence>
<dbReference type="RefSeq" id="WP_074929961.1">
    <property type="nucleotide sequence ID" value="NZ_FORI01000001.1"/>
</dbReference>
<proteinExistence type="predicted"/>
<dbReference type="Proteomes" id="UP000182737">
    <property type="component" value="Unassembled WGS sequence"/>
</dbReference>
<accession>A0A1I3I752</accession>
<organism evidence="4 5">
    <name type="scientific">Treponema bryantii</name>
    <dbReference type="NCBI Taxonomy" id="163"/>
    <lineage>
        <taxon>Bacteria</taxon>
        <taxon>Pseudomonadati</taxon>
        <taxon>Spirochaetota</taxon>
        <taxon>Spirochaetia</taxon>
        <taxon>Spirochaetales</taxon>
        <taxon>Treponemataceae</taxon>
        <taxon>Treponema</taxon>
    </lineage>
</organism>
<reference evidence="5" key="1">
    <citation type="submission" date="2016-10" db="EMBL/GenBank/DDBJ databases">
        <authorList>
            <person name="Varghese N."/>
            <person name="Submissions S."/>
        </authorList>
    </citation>
    <scope>NUCLEOTIDE SEQUENCE [LARGE SCALE GENOMIC DNA]</scope>
    <source>
        <strain evidence="5">XBD1002</strain>
    </source>
</reference>
<dbReference type="GO" id="GO:1901605">
    <property type="term" value="P:alpha-amino acid metabolic process"/>
    <property type="evidence" value="ECO:0007669"/>
    <property type="project" value="UniProtKB-ARBA"/>
</dbReference>
<dbReference type="OrthoDB" id="9808024at2"/>
<feature type="domain" description="Tryptophan synthase beta chain-like PALP" evidence="3">
    <location>
        <begin position="10"/>
        <end position="313"/>
    </location>
</feature>
<evidence type="ECO:0000256" key="2">
    <source>
        <dbReference type="ARBA" id="ARBA00022898"/>
    </source>
</evidence>
<evidence type="ECO:0000313" key="5">
    <source>
        <dbReference type="Proteomes" id="UP000182737"/>
    </source>
</evidence>
<evidence type="ECO:0000313" key="4">
    <source>
        <dbReference type="EMBL" id="SFI43845.1"/>
    </source>
</evidence>
<dbReference type="InterPro" id="IPR001926">
    <property type="entry name" value="TrpB-like_PALP"/>
</dbReference>
<dbReference type="AlphaFoldDB" id="A0A1I3I752"/>
<evidence type="ECO:0000256" key="1">
    <source>
        <dbReference type="ARBA" id="ARBA00001933"/>
    </source>
</evidence>
<gene>
    <name evidence="4" type="ORF">SAMN04487775_101378</name>
</gene>
<name>A0A1I3I752_9SPIR</name>
<dbReference type="Pfam" id="PF00291">
    <property type="entry name" value="PALP"/>
    <property type="match status" value="1"/>
</dbReference>